<evidence type="ECO:0000256" key="7">
    <source>
        <dbReference type="ARBA" id="ARBA00013023"/>
    </source>
</evidence>
<evidence type="ECO:0000256" key="2">
    <source>
        <dbReference type="ARBA" id="ARBA00002714"/>
    </source>
</evidence>
<evidence type="ECO:0000256" key="10">
    <source>
        <dbReference type="ARBA" id="ARBA00022598"/>
    </source>
</evidence>
<dbReference type="GO" id="GO:0046654">
    <property type="term" value="P:tetrahydrofolate biosynthetic process"/>
    <property type="evidence" value="ECO:0007669"/>
    <property type="project" value="UniProtKB-UniPathway"/>
</dbReference>
<dbReference type="InterPro" id="IPR013221">
    <property type="entry name" value="Mur_ligase_cen"/>
</dbReference>
<dbReference type="PANTHER" id="PTHR11136">
    <property type="entry name" value="FOLYLPOLYGLUTAMATE SYNTHASE-RELATED"/>
    <property type="match status" value="1"/>
</dbReference>
<dbReference type="NCBIfam" id="TIGR01499">
    <property type="entry name" value="folC"/>
    <property type="match status" value="1"/>
</dbReference>
<evidence type="ECO:0000256" key="16">
    <source>
        <dbReference type="ARBA" id="ARBA00030048"/>
    </source>
</evidence>
<keyword evidence="12" id="KW-0547">Nucleotide-binding</keyword>
<evidence type="ECO:0000256" key="12">
    <source>
        <dbReference type="ARBA" id="ARBA00022741"/>
    </source>
</evidence>
<protein>
    <recommendedName>
        <fullName evidence="9">Dihydrofolate synthase/folylpolyglutamate synthase</fullName>
        <ecNumber evidence="7">6.3.2.12</ecNumber>
        <ecNumber evidence="8">6.3.2.17</ecNumber>
    </recommendedName>
    <alternativeName>
        <fullName evidence="18">Folylpoly-gamma-glutamate synthetase-dihydrofolate synthetase</fullName>
    </alternativeName>
    <alternativeName>
        <fullName evidence="16">Folylpolyglutamate synthetase</fullName>
    </alternativeName>
    <alternativeName>
        <fullName evidence="17">Tetrahydrofolylpolyglutamate synthase</fullName>
    </alternativeName>
</protein>
<dbReference type="Pfam" id="PF08245">
    <property type="entry name" value="Mur_ligase_M"/>
    <property type="match status" value="1"/>
</dbReference>
<dbReference type="GO" id="GO:0005524">
    <property type="term" value="F:ATP binding"/>
    <property type="evidence" value="ECO:0007669"/>
    <property type="project" value="UniProtKB-KW"/>
</dbReference>
<comment type="catalytic activity">
    <reaction evidence="22">
        <text>7,8-dihydropteroate + L-glutamate + ATP = 7,8-dihydrofolate + ADP + phosphate + H(+)</text>
        <dbReference type="Rhea" id="RHEA:23584"/>
        <dbReference type="ChEBI" id="CHEBI:15378"/>
        <dbReference type="ChEBI" id="CHEBI:17839"/>
        <dbReference type="ChEBI" id="CHEBI:29985"/>
        <dbReference type="ChEBI" id="CHEBI:30616"/>
        <dbReference type="ChEBI" id="CHEBI:43474"/>
        <dbReference type="ChEBI" id="CHEBI:57451"/>
        <dbReference type="ChEBI" id="CHEBI:456216"/>
        <dbReference type="EC" id="6.3.2.12"/>
    </reaction>
</comment>
<evidence type="ECO:0000256" key="13">
    <source>
        <dbReference type="ARBA" id="ARBA00022840"/>
    </source>
</evidence>
<accession>A0A840GI17</accession>
<dbReference type="AlphaFoldDB" id="A0A840GI17"/>
<evidence type="ECO:0000259" key="24">
    <source>
        <dbReference type="Pfam" id="PF02875"/>
    </source>
</evidence>
<evidence type="ECO:0000256" key="9">
    <source>
        <dbReference type="ARBA" id="ARBA00019357"/>
    </source>
</evidence>
<dbReference type="SUPFAM" id="SSF53244">
    <property type="entry name" value="MurD-like peptide ligases, peptide-binding domain"/>
    <property type="match status" value="1"/>
</dbReference>
<evidence type="ECO:0000256" key="14">
    <source>
        <dbReference type="ARBA" id="ARBA00022842"/>
    </source>
</evidence>
<evidence type="ECO:0000256" key="20">
    <source>
        <dbReference type="ARBA" id="ARBA00047808"/>
    </source>
</evidence>
<dbReference type="GO" id="GO:0046872">
    <property type="term" value="F:metal ion binding"/>
    <property type="evidence" value="ECO:0007669"/>
    <property type="project" value="UniProtKB-KW"/>
</dbReference>
<dbReference type="EC" id="6.3.2.17" evidence="8"/>
<comment type="similarity">
    <text evidence="5">Belongs to the folylpolyglutamate synthase family.</text>
</comment>
<comment type="pathway">
    <text evidence="4">Cofactor biosynthesis; tetrahydrofolylpolyglutamate biosynthesis.</text>
</comment>
<comment type="function">
    <text evidence="2">Functions in two distinct reactions of the de novo folate biosynthetic pathway. Catalyzes the addition of a glutamate residue to dihydropteroate (7,8-dihydropteroate or H2Pte) to form dihydrofolate (7,8-dihydrofolate monoglutamate or H2Pte-Glu). Also catalyzes successive additions of L-glutamate to tetrahydrofolate or 10-formyltetrahydrofolate or 5,10-methylenetetrahydrofolate, leading to folylpolyglutamate derivatives.</text>
</comment>
<dbReference type="NCBIfam" id="NF008101">
    <property type="entry name" value="PRK10846.1"/>
    <property type="match status" value="1"/>
</dbReference>
<comment type="cofactor">
    <cofactor evidence="1">
        <name>Mg(2+)</name>
        <dbReference type="ChEBI" id="CHEBI:18420"/>
    </cofactor>
</comment>
<evidence type="ECO:0000256" key="17">
    <source>
        <dbReference type="ARBA" id="ARBA00030592"/>
    </source>
</evidence>
<dbReference type="Pfam" id="PF02875">
    <property type="entry name" value="Mur_ligase_C"/>
    <property type="match status" value="1"/>
</dbReference>
<evidence type="ECO:0000259" key="25">
    <source>
        <dbReference type="Pfam" id="PF08245"/>
    </source>
</evidence>
<comment type="caution">
    <text evidence="26">The sequence shown here is derived from an EMBL/GenBank/DDBJ whole genome shotgun (WGS) entry which is preliminary data.</text>
</comment>
<dbReference type="InterPro" id="IPR036615">
    <property type="entry name" value="Mur_ligase_C_dom_sf"/>
</dbReference>
<keyword evidence="15" id="KW-0289">Folate biosynthesis</keyword>
<keyword evidence="14" id="KW-0460">Magnesium</keyword>
<comment type="catalytic activity">
    <reaction evidence="20">
        <text>10-formyltetrahydrofolyl-(gamma-L-Glu)(n) + L-glutamate + ATP = 10-formyltetrahydrofolyl-(gamma-L-Glu)(n+1) + ADP + phosphate + H(+)</text>
        <dbReference type="Rhea" id="RHEA:51904"/>
        <dbReference type="Rhea" id="RHEA-COMP:13088"/>
        <dbReference type="Rhea" id="RHEA-COMP:14300"/>
        <dbReference type="ChEBI" id="CHEBI:15378"/>
        <dbReference type="ChEBI" id="CHEBI:29985"/>
        <dbReference type="ChEBI" id="CHEBI:30616"/>
        <dbReference type="ChEBI" id="CHEBI:43474"/>
        <dbReference type="ChEBI" id="CHEBI:134413"/>
        <dbReference type="ChEBI" id="CHEBI:456216"/>
        <dbReference type="EC" id="6.3.2.17"/>
    </reaction>
</comment>
<evidence type="ECO:0000256" key="22">
    <source>
        <dbReference type="ARBA" id="ARBA00049161"/>
    </source>
</evidence>
<dbReference type="InterPro" id="IPR004101">
    <property type="entry name" value="Mur_ligase_C"/>
</dbReference>
<keyword evidence="11" id="KW-0479">Metal-binding</keyword>
<dbReference type="GO" id="GO:0046656">
    <property type="term" value="P:folic acid biosynthetic process"/>
    <property type="evidence" value="ECO:0007669"/>
    <property type="project" value="UniProtKB-KW"/>
</dbReference>
<dbReference type="Proteomes" id="UP000587070">
    <property type="component" value="Unassembled WGS sequence"/>
</dbReference>
<organism evidence="26 27">
    <name type="scientific">Rhodocyclus tenuis</name>
    <name type="common">Rhodospirillum tenue</name>
    <dbReference type="NCBI Taxonomy" id="1066"/>
    <lineage>
        <taxon>Bacteria</taxon>
        <taxon>Pseudomonadati</taxon>
        <taxon>Pseudomonadota</taxon>
        <taxon>Betaproteobacteria</taxon>
        <taxon>Rhodocyclales</taxon>
        <taxon>Rhodocyclaceae</taxon>
        <taxon>Rhodocyclus</taxon>
    </lineage>
</organism>
<evidence type="ECO:0000256" key="6">
    <source>
        <dbReference type="ARBA" id="ARBA00011245"/>
    </source>
</evidence>
<proteinExistence type="inferred from homology"/>
<evidence type="ECO:0000256" key="21">
    <source>
        <dbReference type="ARBA" id="ARBA00049035"/>
    </source>
</evidence>
<dbReference type="InterPro" id="IPR001645">
    <property type="entry name" value="Folylpolyglutamate_synth"/>
</dbReference>
<comment type="subunit">
    <text evidence="6">Monomer.</text>
</comment>
<evidence type="ECO:0000256" key="4">
    <source>
        <dbReference type="ARBA" id="ARBA00005150"/>
    </source>
</evidence>
<evidence type="ECO:0000256" key="15">
    <source>
        <dbReference type="ARBA" id="ARBA00022909"/>
    </source>
</evidence>
<keyword evidence="10 26" id="KW-0436">Ligase</keyword>
<dbReference type="EC" id="6.3.2.12" evidence="7"/>
<evidence type="ECO:0000256" key="5">
    <source>
        <dbReference type="ARBA" id="ARBA00008276"/>
    </source>
</evidence>
<evidence type="ECO:0000313" key="26">
    <source>
        <dbReference type="EMBL" id="MBB4248122.1"/>
    </source>
</evidence>
<dbReference type="UniPathway" id="UPA00077">
    <property type="reaction ID" value="UER00157"/>
</dbReference>
<dbReference type="EMBL" id="JACIGE010000009">
    <property type="protein sequence ID" value="MBB4248122.1"/>
    <property type="molecule type" value="Genomic_DNA"/>
</dbReference>
<dbReference type="FunFam" id="3.40.1190.10:FF:000004">
    <property type="entry name" value="Dihydrofolate synthase/folylpolyglutamate synthase"/>
    <property type="match status" value="1"/>
</dbReference>
<feature type="domain" description="Mur ligase C-terminal" evidence="24">
    <location>
        <begin position="339"/>
        <end position="465"/>
    </location>
</feature>
<evidence type="ECO:0000256" key="3">
    <source>
        <dbReference type="ARBA" id="ARBA00004799"/>
    </source>
</evidence>
<sequence>MSVDSPVAPSSSAPPTSLPASSPTSPQTLADWLAHLESLHPRGQAGIELGLERVVRMRDALGQEPFCPLIMVGGTNGKGSTCAYLEAIYSAAGYRTGCYSSPHLLEYNERVRVGGVPASDKALIDAFTRVEAARQAADALPLTYFEFGTLAAWEVFATAAVDVLILEVGLGGRLDAVNTYTPDCAIVTGVALDHTDWLGPTREAIGREKAGIFRPATPAICADPEPPQSLLAHAQEIGAQLLLIGRDFGHFGGQFGGTSGADQSPADSRTQWTYWLRGQAGAAGDAILRRGGLAPPALRGARQLDNAAAALTAVELLRERLPVSMQAVRRGLIEIALPGRFQIIPGRPALILDVAHNPQAAEGLARSLGSMGFFRNTLAVVGMLSDKDIAATLAPLAGKVDRWLLADLDGPRAAPAAALAAMVNGSTSAGKLGGEVECFDSPAAAYARARKLAGEDDRIVAFGSFLTVAAVMRELQRLR</sequence>
<dbReference type="Gene3D" id="3.90.190.20">
    <property type="entry name" value="Mur ligase, C-terminal domain"/>
    <property type="match status" value="1"/>
</dbReference>
<evidence type="ECO:0000256" key="8">
    <source>
        <dbReference type="ARBA" id="ARBA00013025"/>
    </source>
</evidence>
<feature type="domain" description="Mur ligase central" evidence="25">
    <location>
        <begin position="72"/>
        <end position="218"/>
    </location>
</feature>
<dbReference type="GO" id="GO:0008841">
    <property type="term" value="F:dihydrofolate synthase activity"/>
    <property type="evidence" value="ECO:0007669"/>
    <property type="project" value="UniProtKB-EC"/>
</dbReference>
<dbReference type="Gene3D" id="3.40.1190.10">
    <property type="entry name" value="Mur-like, catalytic domain"/>
    <property type="match status" value="1"/>
</dbReference>
<reference evidence="26 27" key="1">
    <citation type="submission" date="2020-08" db="EMBL/GenBank/DDBJ databases">
        <title>Genome sequencing of Purple Non-Sulfur Bacteria from various extreme environments.</title>
        <authorList>
            <person name="Mayer M."/>
        </authorList>
    </citation>
    <scope>NUCLEOTIDE SEQUENCE [LARGE SCALE GENOMIC DNA]</scope>
    <source>
        <strain evidence="26 27">2761</strain>
    </source>
</reference>
<evidence type="ECO:0000256" key="1">
    <source>
        <dbReference type="ARBA" id="ARBA00001946"/>
    </source>
</evidence>
<dbReference type="PANTHER" id="PTHR11136:SF0">
    <property type="entry name" value="DIHYDROFOLATE SYNTHETASE-RELATED"/>
    <property type="match status" value="1"/>
</dbReference>
<evidence type="ECO:0000256" key="11">
    <source>
        <dbReference type="ARBA" id="ARBA00022723"/>
    </source>
</evidence>
<dbReference type="InterPro" id="IPR036565">
    <property type="entry name" value="Mur-like_cat_sf"/>
</dbReference>
<dbReference type="PIRSF" id="PIRSF001563">
    <property type="entry name" value="Folylpolyglu_synth"/>
    <property type="match status" value="1"/>
</dbReference>
<evidence type="ECO:0000256" key="18">
    <source>
        <dbReference type="ARBA" id="ARBA00032510"/>
    </source>
</evidence>
<evidence type="ECO:0000256" key="23">
    <source>
        <dbReference type="SAM" id="MobiDB-lite"/>
    </source>
</evidence>
<feature type="region of interest" description="Disordered" evidence="23">
    <location>
        <begin position="1"/>
        <end position="25"/>
    </location>
</feature>
<dbReference type="SUPFAM" id="SSF53623">
    <property type="entry name" value="MurD-like peptide ligases, catalytic domain"/>
    <property type="match status" value="1"/>
</dbReference>
<dbReference type="GO" id="GO:0004326">
    <property type="term" value="F:tetrahydrofolylpolyglutamate synthase activity"/>
    <property type="evidence" value="ECO:0007669"/>
    <property type="project" value="UniProtKB-EC"/>
</dbReference>
<keyword evidence="27" id="KW-1185">Reference proteome</keyword>
<dbReference type="GO" id="GO:0005737">
    <property type="term" value="C:cytoplasm"/>
    <property type="evidence" value="ECO:0007669"/>
    <property type="project" value="TreeGrafter"/>
</dbReference>
<comment type="pathway">
    <text evidence="3">Cofactor biosynthesis; tetrahydrofolate biosynthesis; 7,8-dihydrofolate from 2-amino-4-hydroxy-6-hydroxymethyl-7,8-dihydropteridine diphosphate and 4-aminobenzoate: step 2/2.</text>
</comment>
<comment type="catalytic activity">
    <reaction evidence="19">
        <text>(6S)-5,6,7,8-tetrahydrofolyl-(gamma-L-Glu)(n) + L-glutamate + ATP = (6S)-5,6,7,8-tetrahydrofolyl-(gamma-L-Glu)(n+1) + ADP + phosphate + H(+)</text>
        <dbReference type="Rhea" id="RHEA:10580"/>
        <dbReference type="Rhea" id="RHEA-COMP:14738"/>
        <dbReference type="Rhea" id="RHEA-COMP:14740"/>
        <dbReference type="ChEBI" id="CHEBI:15378"/>
        <dbReference type="ChEBI" id="CHEBI:29985"/>
        <dbReference type="ChEBI" id="CHEBI:30616"/>
        <dbReference type="ChEBI" id="CHEBI:43474"/>
        <dbReference type="ChEBI" id="CHEBI:141005"/>
        <dbReference type="ChEBI" id="CHEBI:456216"/>
        <dbReference type="EC" id="6.3.2.17"/>
    </reaction>
</comment>
<keyword evidence="13" id="KW-0067">ATP-binding</keyword>
<gene>
    <name evidence="26" type="ORF">GGD90_002513</name>
</gene>
<name>A0A840GI17_RHOTE</name>
<evidence type="ECO:0000313" key="27">
    <source>
        <dbReference type="Proteomes" id="UP000587070"/>
    </source>
</evidence>
<evidence type="ECO:0000256" key="19">
    <source>
        <dbReference type="ARBA" id="ARBA00047493"/>
    </source>
</evidence>
<comment type="catalytic activity">
    <reaction evidence="21">
        <text>(6R)-5,10-methylenetetrahydrofolyl-(gamma-L-Glu)(n) + L-glutamate + ATP = (6R)-5,10-methylenetetrahydrofolyl-(gamma-L-Glu)(n+1) + ADP + phosphate + H(+)</text>
        <dbReference type="Rhea" id="RHEA:51912"/>
        <dbReference type="Rhea" id="RHEA-COMP:13257"/>
        <dbReference type="Rhea" id="RHEA-COMP:13258"/>
        <dbReference type="ChEBI" id="CHEBI:15378"/>
        <dbReference type="ChEBI" id="CHEBI:29985"/>
        <dbReference type="ChEBI" id="CHEBI:30616"/>
        <dbReference type="ChEBI" id="CHEBI:43474"/>
        <dbReference type="ChEBI" id="CHEBI:136572"/>
        <dbReference type="ChEBI" id="CHEBI:456216"/>
        <dbReference type="EC" id="6.3.2.17"/>
    </reaction>
</comment>